<evidence type="ECO:0000256" key="1">
    <source>
        <dbReference type="ARBA" id="ARBA00022574"/>
    </source>
</evidence>
<dbReference type="InterPro" id="IPR020472">
    <property type="entry name" value="WD40_PAC1"/>
</dbReference>
<dbReference type="PANTHER" id="PTHR19879:SF9">
    <property type="entry name" value="TRANSCRIPTION INITIATION FACTOR TFIID SUBUNIT 5"/>
    <property type="match status" value="1"/>
</dbReference>
<proteinExistence type="predicted"/>
<dbReference type="PRINTS" id="PR00320">
    <property type="entry name" value="GPROTEINBRPT"/>
</dbReference>
<dbReference type="PROSITE" id="PS00678">
    <property type="entry name" value="WD_REPEATS_1"/>
    <property type="match status" value="3"/>
</dbReference>
<dbReference type="InterPro" id="IPR015943">
    <property type="entry name" value="WD40/YVTN_repeat-like_dom_sf"/>
</dbReference>
<gene>
    <name evidence="4" type="ORF">BD311DRAFT_445474</name>
</gene>
<dbReference type="OrthoDB" id="2754813at2759"/>
<dbReference type="InterPro" id="IPR019775">
    <property type="entry name" value="WD40_repeat_CS"/>
</dbReference>
<keyword evidence="2" id="KW-0677">Repeat</keyword>
<dbReference type="EMBL" id="ML143445">
    <property type="protein sequence ID" value="TBU26480.1"/>
    <property type="molecule type" value="Genomic_DNA"/>
</dbReference>
<feature type="repeat" description="WD" evidence="3">
    <location>
        <begin position="401"/>
        <end position="442"/>
    </location>
</feature>
<feature type="repeat" description="WD" evidence="3">
    <location>
        <begin position="360"/>
        <end position="392"/>
    </location>
</feature>
<keyword evidence="1 3" id="KW-0853">WD repeat</keyword>
<evidence type="ECO:0000256" key="3">
    <source>
        <dbReference type="PROSITE-ProRule" id="PRU00221"/>
    </source>
</evidence>
<accession>A0A4Q9MGB7</accession>
<dbReference type="Proteomes" id="UP000292957">
    <property type="component" value="Unassembled WGS sequence"/>
</dbReference>
<sequence>MSLVLPWEVLEGIVDYAYDDSVLLRSFSLTCRQLRPRTLLFMMERCYFNAKDQVFAFCDFLRTRSEFTSLVQSLFVCPIEFPPYPLIRMLPNISTLRFIIRRFGEYARPADRPVVHLHPSTLSCYRMYGERIRTLSLDHLSFTTYSDFFRLVLAFPKATEIVCQDILAKLPATSALAIDVVKRKLSKRPQLETITIYSGVDEVVTSLLLDGARCTVQTLMWTGRLDVILLAFLMPSEWKRLHPLTIQSELGRGAADDIERLTRLLANFRPPSLEDVSAHFLVTENGILHRSNEGVEDTDWTGVCSKLEEALSTFRRQRLSFLVSLEVPARQRLWSRELGRLFPALRDHNKLAVTCKSIAAVGHDDNVLVVVVSPDSKWIASGSEDSTIIVWDSDGQLCDEWVAHHGDVYSLAFSPDSRFLASGGRDSKVVVWDVNQDARRVATLEGHTDDVQRCAWSPDGTTIISVDSDRTVRLWNTKTFQQFHLCDGRHEGPISFIHLWLASGDENYHCCIWDVASGTLHKVLRGHTQLLSGAAFDPMSTRLATASCDHTVRIWDLETGKPIFVLQQHTGGVRYVEFSPDGSLLMSESLDKTTEIWDASTGVMTMPVEGHSDDVTAACFSPCGRYIASASRDKTVRLWRTNGGSCVATFSEH</sequence>
<dbReference type="CDD" id="cd00200">
    <property type="entry name" value="WD40"/>
    <property type="match status" value="1"/>
</dbReference>
<organism evidence="4">
    <name type="scientific">Dichomitus squalens</name>
    <dbReference type="NCBI Taxonomy" id="114155"/>
    <lineage>
        <taxon>Eukaryota</taxon>
        <taxon>Fungi</taxon>
        <taxon>Dikarya</taxon>
        <taxon>Basidiomycota</taxon>
        <taxon>Agaricomycotina</taxon>
        <taxon>Agaricomycetes</taxon>
        <taxon>Polyporales</taxon>
        <taxon>Polyporaceae</taxon>
        <taxon>Dichomitus</taxon>
    </lineage>
</organism>
<dbReference type="PANTHER" id="PTHR19879">
    <property type="entry name" value="TRANSCRIPTION INITIATION FACTOR TFIID"/>
    <property type="match status" value="1"/>
</dbReference>
<dbReference type="PROSITE" id="PS50082">
    <property type="entry name" value="WD_REPEATS_2"/>
    <property type="match status" value="6"/>
</dbReference>
<dbReference type="Pfam" id="PF00400">
    <property type="entry name" value="WD40"/>
    <property type="match status" value="6"/>
</dbReference>
<feature type="repeat" description="WD" evidence="3">
    <location>
        <begin position="444"/>
        <end position="485"/>
    </location>
</feature>
<dbReference type="InterPro" id="IPR001680">
    <property type="entry name" value="WD40_rpt"/>
</dbReference>
<dbReference type="AlphaFoldDB" id="A0A4Q9MGB7"/>
<dbReference type="SMART" id="SM00320">
    <property type="entry name" value="WD40"/>
    <property type="match status" value="7"/>
</dbReference>
<dbReference type="InterPro" id="IPR011047">
    <property type="entry name" value="Quinoprotein_ADH-like_sf"/>
</dbReference>
<dbReference type="PROSITE" id="PS50294">
    <property type="entry name" value="WD_REPEATS_REGION"/>
    <property type="match status" value="6"/>
</dbReference>
<protein>
    <submittedName>
        <fullName evidence="4">Quinon protein alcohol dehydrogenase-like superfamily</fullName>
    </submittedName>
</protein>
<feature type="repeat" description="WD" evidence="3">
    <location>
        <begin position="608"/>
        <end position="649"/>
    </location>
</feature>
<evidence type="ECO:0000313" key="4">
    <source>
        <dbReference type="EMBL" id="TBU26480.1"/>
    </source>
</evidence>
<dbReference type="SUPFAM" id="SSF50998">
    <property type="entry name" value="Quinoprotein alcohol dehydrogenase-like"/>
    <property type="match status" value="1"/>
</dbReference>
<reference evidence="4" key="1">
    <citation type="submission" date="2019-01" db="EMBL/GenBank/DDBJ databases">
        <title>Draft genome sequences of three monokaryotic isolates of the white-rot basidiomycete fungus Dichomitus squalens.</title>
        <authorList>
            <consortium name="DOE Joint Genome Institute"/>
            <person name="Lopez S.C."/>
            <person name="Andreopoulos B."/>
            <person name="Pangilinan J."/>
            <person name="Lipzen A."/>
            <person name="Riley R."/>
            <person name="Ahrendt S."/>
            <person name="Ng V."/>
            <person name="Barry K."/>
            <person name="Daum C."/>
            <person name="Grigoriev I.V."/>
            <person name="Hilden K.S."/>
            <person name="Makela M.R."/>
            <person name="de Vries R.P."/>
        </authorList>
    </citation>
    <scope>NUCLEOTIDE SEQUENCE [LARGE SCALE GENOMIC DNA]</scope>
    <source>
        <strain evidence="4">OM18370.1</strain>
    </source>
</reference>
<feature type="repeat" description="WD" evidence="3">
    <location>
        <begin position="524"/>
        <end position="565"/>
    </location>
</feature>
<evidence type="ECO:0000256" key="2">
    <source>
        <dbReference type="ARBA" id="ARBA00022737"/>
    </source>
</evidence>
<name>A0A4Q9MGB7_9APHY</name>
<dbReference type="Gene3D" id="2.130.10.10">
    <property type="entry name" value="YVTN repeat-like/Quinoprotein amine dehydrogenase"/>
    <property type="match status" value="3"/>
</dbReference>
<feature type="repeat" description="WD" evidence="3">
    <location>
        <begin position="566"/>
        <end position="607"/>
    </location>
</feature>